<protein>
    <submittedName>
        <fullName evidence="1">Uncharacterized protein</fullName>
    </submittedName>
</protein>
<gene>
    <name evidence="1" type="ORF">LOAG_13205</name>
</gene>
<reference evidence="1" key="1">
    <citation type="submission" date="2012-04" db="EMBL/GenBank/DDBJ databases">
        <title>The Genome Sequence of Loa loa.</title>
        <authorList>
            <consortium name="The Broad Institute Genome Sequencing Platform"/>
            <consortium name="Broad Institute Genome Sequencing Center for Infectious Disease"/>
            <person name="Nutman T.B."/>
            <person name="Fink D.L."/>
            <person name="Russ C."/>
            <person name="Young S."/>
            <person name="Zeng Q."/>
            <person name="Gargeya S."/>
            <person name="Alvarado L."/>
            <person name="Berlin A."/>
            <person name="Chapman S.B."/>
            <person name="Chen Z."/>
            <person name="Freedman E."/>
            <person name="Gellesch M."/>
            <person name="Goldberg J."/>
            <person name="Griggs A."/>
            <person name="Gujja S."/>
            <person name="Heilman E.R."/>
            <person name="Heiman D."/>
            <person name="Howarth C."/>
            <person name="Mehta T."/>
            <person name="Neiman D."/>
            <person name="Pearson M."/>
            <person name="Roberts A."/>
            <person name="Saif S."/>
            <person name="Shea T."/>
            <person name="Shenoy N."/>
            <person name="Sisk P."/>
            <person name="Stolte C."/>
            <person name="Sykes S."/>
            <person name="White J."/>
            <person name="Yandava C."/>
            <person name="Haas B."/>
            <person name="Henn M.R."/>
            <person name="Nusbaum C."/>
            <person name="Birren B."/>
        </authorList>
    </citation>
    <scope>NUCLEOTIDE SEQUENCE [LARGE SCALE GENOMIC DNA]</scope>
</reference>
<name>A0A1S0TKD5_LOALO</name>
<sequence>MVTKNEMIKGKLQLRLKTKMKLERPPPTVSLKLLRCSSFFTGTSVPVPVVEEQAAINLWKNVQNNCTMKSLNSSIQDIKALAFAVYATLP</sequence>
<dbReference type="InParanoid" id="A0A1S0TKD5"/>
<accession>A0A1S0TKD5</accession>
<dbReference type="AlphaFoldDB" id="A0A1S0TKD5"/>
<dbReference type="CTD" id="9950680"/>
<evidence type="ECO:0000313" key="1">
    <source>
        <dbReference type="EMBL" id="EFO15302.1"/>
    </source>
</evidence>
<dbReference type="EMBL" id="JH712089">
    <property type="protein sequence ID" value="EFO15302.1"/>
    <property type="molecule type" value="Genomic_DNA"/>
</dbReference>
<dbReference type="KEGG" id="loa:LOAG_13205"/>
<dbReference type="GeneID" id="9950680"/>
<organism evidence="1">
    <name type="scientific">Loa loa</name>
    <name type="common">Eye worm</name>
    <name type="synonym">Filaria loa</name>
    <dbReference type="NCBI Taxonomy" id="7209"/>
    <lineage>
        <taxon>Eukaryota</taxon>
        <taxon>Metazoa</taxon>
        <taxon>Ecdysozoa</taxon>
        <taxon>Nematoda</taxon>
        <taxon>Chromadorea</taxon>
        <taxon>Rhabditida</taxon>
        <taxon>Spirurina</taxon>
        <taxon>Spiruromorpha</taxon>
        <taxon>Filarioidea</taxon>
        <taxon>Onchocercidae</taxon>
        <taxon>Loa</taxon>
    </lineage>
</organism>
<dbReference type="RefSeq" id="XP_003148766.1">
    <property type="nucleotide sequence ID" value="XM_003148718.1"/>
</dbReference>
<proteinExistence type="predicted"/>